<feature type="transmembrane region" description="Helical" evidence="6">
    <location>
        <begin position="232"/>
        <end position="253"/>
    </location>
</feature>
<keyword evidence="3 6" id="KW-0812">Transmembrane</keyword>
<dbReference type="Proteomes" id="UP000305517">
    <property type="component" value="Unassembled WGS sequence"/>
</dbReference>
<dbReference type="InterPro" id="IPR050833">
    <property type="entry name" value="Poly_Biosynth_Transport"/>
</dbReference>
<feature type="transmembrane region" description="Helical" evidence="6">
    <location>
        <begin position="282"/>
        <end position="299"/>
    </location>
</feature>
<evidence type="ECO:0000256" key="1">
    <source>
        <dbReference type="ARBA" id="ARBA00004651"/>
    </source>
</evidence>
<feature type="transmembrane region" description="Helical" evidence="6">
    <location>
        <begin position="168"/>
        <end position="191"/>
    </location>
</feature>
<reference evidence="7 8" key="1">
    <citation type="submission" date="2019-05" db="EMBL/GenBank/DDBJ databases">
        <title>Hymenobacter edaphi sp. nov., isolated from abandoned arsenic-contaminated farmland soil.</title>
        <authorList>
            <person name="Nie L."/>
        </authorList>
    </citation>
    <scope>NUCLEOTIDE SEQUENCE [LARGE SCALE GENOMIC DNA]</scope>
    <source>
        <strain evidence="7 8">1-3-3-8</strain>
    </source>
</reference>
<dbReference type="RefSeq" id="WP_138074957.1">
    <property type="nucleotide sequence ID" value="NZ_VAJM01000001.1"/>
</dbReference>
<proteinExistence type="predicted"/>
<dbReference type="GO" id="GO:0005886">
    <property type="term" value="C:plasma membrane"/>
    <property type="evidence" value="ECO:0007669"/>
    <property type="project" value="UniProtKB-SubCell"/>
</dbReference>
<name>A0A5R8WXB8_9BACT</name>
<evidence type="ECO:0000256" key="3">
    <source>
        <dbReference type="ARBA" id="ARBA00022692"/>
    </source>
</evidence>
<dbReference type="AlphaFoldDB" id="A0A5R8WXB8"/>
<evidence type="ECO:0000313" key="8">
    <source>
        <dbReference type="Proteomes" id="UP000305517"/>
    </source>
</evidence>
<feature type="transmembrane region" description="Helical" evidence="6">
    <location>
        <begin position="311"/>
        <end position="334"/>
    </location>
</feature>
<feature type="transmembrane region" description="Helical" evidence="6">
    <location>
        <begin position="383"/>
        <end position="402"/>
    </location>
</feature>
<dbReference type="OrthoDB" id="954555at2"/>
<protein>
    <recommendedName>
        <fullName evidence="9">O-antigen translocase</fullName>
    </recommendedName>
</protein>
<sequence length="435" mass="45938">MSLPAAEDDATETLPAAPAPAGLARFVRGSLGSGVSVLARAGGALALNKLLAVFGGPGGLTLLAHFQNLMALLTTLPNDGVHVGIVKFLAPRRPGSAGWRLWFGSGVVLNAAVLLLGFLALPVLRGPLLAAFRPTAGWVLGVVAGITLLTAHAYLAAVLLAAQRLRAYVALTVLLSLLGPLAVAGALALHWPVPRVLLAYLLAQGLTVLPTAWVCARAGLLTSVRPRLSRPALLGLGRFLLMALSVLVCSKAVDFAVRDLLISRFSLTQTGLWQAVAKLSDNYTMVFSAVMGAVFYPRLAALAGQPAARRAYVRAVFGLLAGLLALGLACLWLLRDWLLPLLFDARFAAARTLLGPQLLGDWAKFLSWTLLYLLVAEARAGRYVAVQLASAALYAGLLALLLPRYGLYGAPLAHAARFGMVLLACGLYFRAYFRR</sequence>
<feature type="transmembrane region" description="Helical" evidence="6">
    <location>
        <begin position="101"/>
        <end position="124"/>
    </location>
</feature>
<evidence type="ECO:0000256" key="4">
    <source>
        <dbReference type="ARBA" id="ARBA00022989"/>
    </source>
</evidence>
<evidence type="ECO:0000256" key="5">
    <source>
        <dbReference type="ARBA" id="ARBA00023136"/>
    </source>
</evidence>
<keyword evidence="4 6" id="KW-1133">Transmembrane helix</keyword>
<evidence type="ECO:0000256" key="6">
    <source>
        <dbReference type="SAM" id="Phobius"/>
    </source>
</evidence>
<dbReference type="PANTHER" id="PTHR30250:SF30">
    <property type="entry name" value="LIPID III FLIPPASE"/>
    <property type="match status" value="1"/>
</dbReference>
<feature type="transmembrane region" description="Helical" evidence="6">
    <location>
        <begin position="197"/>
        <end position="220"/>
    </location>
</feature>
<comment type="subcellular location">
    <subcellularLocation>
        <location evidence="1">Cell membrane</location>
        <topology evidence="1">Multi-pass membrane protein</topology>
    </subcellularLocation>
</comment>
<keyword evidence="8" id="KW-1185">Reference proteome</keyword>
<gene>
    <name evidence="7" type="ORF">FDY95_01535</name>
</gene>
<evidence type="ECO:0000256" key="2">
    <source>
        <dbReference type="ARBA" id="ARBA00022475"/>
    </source>
</evidence>
<keyword evidence="5 6" id="KW-0472">Membrane</keyword>
<dbReference type="PANTHER" id="PTHR30250">
    <property type="entry name" value="PST FAMILY PREDICTED COLANIC ACID TRANSPORTER"/>
    <property type="match status" value="1"/>
</dbReference>
<feature type="transmembrane region" description="Helical" evidence="6">
    <location>
        <begin position="136"/>
        <end position="161"/>
    </location>
</feature>
<evidence type="ECO:0000313" key="7">
    <source>
        <dbReference type="EMBL" id="TLM96703.1"/>
    </source>
</evidence>
<accession>A0A5R8WXB8</accession>
<dbReference type="EMBL" id="VAJM01000001">
    <property type="protein sequence ID" value="TLM96703.1"/>
    <property type="molecule type" value="Genomic_DNA"/>
</dbReference>
<evidence type="ECO:0008006" key="9">
    <source>
        <dbReference type="Google" id="ProtNLM"/>
    </source>
</evidence>
<feature type="transmembrane region" description="Helical" evidence="6">
    <location>
        <begin position="414"/>
        <end position="433"/>
    </location>
</feature>
<feature type="transmembrane region" description="Helical" evidence="6">
    <location>
        <begin position="354"/>
        <end position="376"/>
    </location>
</feature>
<organism evidence="7 8">
    <name type="scientific">Hymenobacter jeollabukensis</name>
    <dbReference type="NCBI Taxonomy" id="2025313"/>
    <lineage>
        <taxon>Bacteria</taxon>
        <taxon>Pseudomonadati</taxon>
        <taxon>Bacteroidota</taxon>
        <taxon>Cytophagia</taxon>
        <taxon>Cytophagales</taxon>
        <taxon>Hymenobacteraceae</taxon>
        <taxon>Hymenobacter</taxon>
    </lineage>
</organism>
<comment type="caution">
    <text evidence="7">The sequence shown here is derived from an EMBL/GenBank/DDBJ whole genome shotgun (WGS) entry which is preliminary data.</text>
</comment>
<keyword evidence="2" id="KW-1003">Cell membrane</keyword>